<dbReference type="AlphaFoldDB" id="A0A4Y2LZ26"/>
<dbReference type="EMBL" id="BGPR01006488">
    <property type="protein sequence ID" value="GBN19410.1"/>
    <property type="molecule type" value="Genomic_DNA"/>
</dbReference>
<name>A0A4Y2LZ26_ARAVE</name>
<evidence type="ECO:0000313" key="2">
    <source>
        <dbReference type="EMBL" id="GBN19410.1"/>
    </source>
</evidence>
<feature type="region of interest" description="Disordered" evidence="1">
    <location>
        <begin position="60"/>
        <end position="83"/>
    </location>
</feature>
<proteinExistence type="predicted"/>
<gene>
    <name evidence="2" type="ORF">AVEN_138153_1</name>
</gene>
<protein>
    <submittedName>
        <fullName evidence="2">Uncharacterized protein</fullName>
    </submittedName>
</protein>
<feature type="compositionally biased region" description="Polar residues" evidence="1">
    <location>
        <begin position="66"/>
        <end position="76"/>
    </location>
</feature>
<comment type="caution">
    <text evidence="2">The sequence shown here is derived from an EMBL/GenBank/DDBJ whole genome shotgun (WGS) entry which is preliminary data.</text>
</comment>
<keyword evidence="3" id="KW-1185">Reference proteome</keyword>
<reference evidence="2 3" key="1">
    <citation type="journal article" date="2019" name="Sci. Rep.">
        <title>Orb-weaving spider Araneus ventricosus genome elucidates the spidroin gene catalogue.</title>
        <authorList>
            <person name="Kono N."/>
            <person name="Nakamura H."/>
            <person name="Ohtoshi R."/>
            <person name="Moran D.A.P."/>
            <person name="Shinohara A."/>
            <person name="Yoshida Y."/>
            <person name="Fujiwara M."/>
            <person name="Mori M."/>
            <person name="Tomita M."/>
            <person name="Arakawa K."/>
        </authorList>
    </citation>
    <scope>NUCLEOTIDE SEQUENCE [LARGE SCALE GENOMIC DNA]</scope>
</reference>
<evidence type="ECO:0000256" key="1">
    <source>
        <dbReference type="SAM" id="MobiDB-lite"/>
    </source>
</evidence>
<dbReference type="Proteomes" id="UP000499080">
    <property type="component" value="Unassembled WGS sequence"/>
</dbReference>
<evidence type="ECO:0000313" key="3">
    <source>
        <dbReference type="Proteomes" id="UP000499080"/>
    </source>
</evidence>
<sequence>MAGLSSLISLLRVPSMSTLPTAFSPLSEQQPAEIRPTNIEVAWPVTADLGVRVLSRKNCARDHSSSKSPPSTNTIESPPPKPYSCRGVQPPLFIPSSKLSRVEIFPSCCFPPFL</sequence>
<accession>A0A4Y2LZ26</accession>
<organism evidence="2 3">
    <name type="scientific">Araneus ventricosus</name>
    <name type="common">Orbweaver spider</name>
    <name type="synonym">Epeira ventricosa</name>
    <dbReference type="NCBI Taxonomy" id="182803"/>
    <lineage>
        <taxon>Eukaryota</taxon>
        <taxon>Metazoa</taxon>
        <taxon>Ecdysozoa</taxon>
        <taxon>Arthropoda</taxon>
        <taxon>Chelicerata</taxon>
        <taxon>Arachnida</taxon>
        <taxon>Araneae</taxon>
        <taxon>Araneomorphae</taxon>
        <taxon>Entelegynae</taxon>
        <taxon>Araneoidea</taxon>
        <taxon>Araneidae</taxon>
        <taxon>Araneus</taxon>
    </lineage>
</organism>